<dbReference type="AlphaFoldDB" id="A0A9Q5I1X3"/>
<dbReference type="Proteomes" id="UP000757232">
    <property type="component" value="Unassembled WGS sequence"/>
</dbReference>
<evidence type="ECO:0000313" key="1">
    <source>
        <dbReference type="EMBL" id="OCB90029.1"/>
    </source>
</evidence>
<dbReference type="EMBL" id="LNZH02000143">
    <property type="protein sequence ID" value="OCB90029.1"/>
    <property type="molecule type" value="Genomic_DNA"/>
</dbReference>
<protein>
    <submittedName>
        <fullName evidence="1">Uncharacterized protein</fullName>
    </submittedName>
</protein>
<sequence length="243" mass="27346">MKLSKISRILESLRLKITPRNLRNFGHRPQLTNPRKHREGHLSAETIPSHECEDGVSTEELEGLPDETRLIRKYDNNASVPEISSTLDPLRIFIAYGDVTIGDGESQTGIDHECMLGSSPSMKHGIGWPRMPHLSRFVKGTAKPVSSALAYSNKLRVIVFLDGDYEGVVDFFRRGILRYKDTLERLTIAAHDIGGSKFDDVTLEEFSHLRELCIPLPTFAKWKNIGLRLRSSALRQLIITGIS</sequence>
<comment type="caution">
    <text evidence="1">The sequence shown here is derived from an EMBL/GenBank/DDBJ whole genome shotgun (WGS) entry which is preliminary data.</text>
</comment>
<gene>
    <name evidence="1" type="ORF">A7U60_g2791</name>
</gene>
<keyword evidence="2" id="KW-1185">Reference proteome</keyword>
<evidence type="ECO:0000313" key="2">
    <source>
        <dbReference type="Proteomes" id="UP000757232"/>
    </source>
</evidence>
<reference evidence="1" key="1">
    <citation type="submission" date="2016-06" db="EMBL/GenBank/DDBJ databases">
        <title>Draft Genome sequence of the fungus Inonotus baumii.</title>
        <authorList>
            <person name="Zhu H."/>
            <person name="Lin W."/>
        </authorList>
    </citation>
    <scope>NUCLEOTIDE SEQUENCE</scope>
    <source>
        <strain evidence="1">821</strain>
    </source>
</reference>
<proteinExistence type="predicted"/>
<name>A0A9Q5I1X3_SANBA</name>
<accession>A0A9Q5I1X3</accession>
<organism evidence="1 2">
    <name type="scientific">Sanghuangporus baumii</name>
    <name type="common">Phellinus baumii</name>
    <dbReference type="NCBI Taxonomy" id="108892"/>
    <lineage>
        <taxon>Eukaryota</taxon>
        <taxon>Fungi</taxon>
        <taxon>Dikarya</taxon>
        <taxon>Basidiomycota</taxon>
        <taxon>Agaricomycotina</taxon>
        <taxon>Agaricomycetes</taxon>
        <taxon>Hymenochaetales</taxon>
        <taxon>Hymenochaetaceae</taxon>
        <taxon>Sanghuangporus</taxon>
    </lineage>
</organism>